<dbReference type="Pfam" id="PF13302">
    <property type="entry name" value="Acetyltransf_3"/>
    <property type="match status" value="1"/>
</dbReference>
<evidence type="ECO:0000259" key="1">
    <source>
        <dbReference type="PROSITE" id="PS51186"/>
    </source>
</evidence>
<dbReference type="Proteomes" id="UP000294927">
    <property type="component" value="Unassembled WGS sequence"/>
</dbReference>
<dbReference type="Gene3D" id="3.40.630.30">
    <property type="match status" value="1"/>
</dbReference>
<dbReference type="InterPro" id="IPR000182">
    <property type="entry name" value="GNAT_dom"/>
</dbReference>
<sequence>MTQVSESARPERLATARLVLRRIAPTDVDAMIALHADPDATRHRPEGMSPPEHSRQLFVSWLDHWVEFGYGYWAIELVGTGELAGFGGLQLAYGEDGAYLNVFYRLFPHFWGHGYAPEMVGAAVEWGRRTHPELPILIITPTTNARARRVAEKLGFRWIREAHFQGALSCFFQLPG</sequence>
<reference evidence="2 3" key="1">
    <citation type="submission" date="2019-03" db="EMBL/GenBank/DDBJ databases">
        <title>Genomic Encyclopedia of Archaeal and Bacterial Type Strains, Phase II (KMG-II): from individual species to whole genera.</title>
        <authorList>
            <person name="Goeker M."/>
        </authorList>
    </citation>
    <scope>NUCLEOTIDE SEQUENCE [LARGE SCALE GENOMIC DNA]</scope>
    <source>
        <strain evidence="2 3">DSM 45499</strain>
    </source>
</reference>
<name>A0A4R7VVI1_9PSEU</name>
<evidence type="ECO:0000313" key="2">
    <source>
        <dbReference type="EMBL" id="TDV54026.1"/>
    </source>
</evidence>
<dbReference type="SUPFAM" id="SSF55729">
    <property type="entry name" value="Acyl-CoA N-acyltransferases (Nat)"/>
    <property type="match status" value="1"/>
</dbReference>
<dbReference type="RefSeq" id="WP_133903022.1">
    <property type="nucleotide sequence ID" value="NZ_SOCP01000004.1"/>
</dbReference>
<feature type="domain" description="N-acetyltransferase" evidence="1">
    <location>
        <begin position="18"/>
        <end position="175"/>
    </location>
</feature>
<gene>
    <name evidence="2" type="ORF">CLV71_104495</name>
</gene>
<keyword evidence="3" id="KW-1185">Reference proteome</keyword>
<dbReference type="GO" id="GO:0016747">
    <property type="term" value="F:acyltransferase activity, transferring groups other than amino-acyl groups"/>
    <property type="evidence" value="ECO:0007669"/>
    <property type="project" value="InterPro"/>
</dbReference>
<dbReference type="InterPro" id="IPR016181">
    <property type="entry name" value="Acyl_CoA_acyltransferase"/>
</dbReference>
<accession>A0A4R7VVI1</accession>
<dbReference type="EMBL" id="SOCP01000004">
    <property type="protein sequence ID" value="TDV54026.1"/>
    <property type="molecule type" value="Genomic_DNA"/>
</dbReference>
<dbReference type="OrthoDB" id="3533156at2"/>
<dbReference type="InterPro" id="IPR051531">
    <property type="entry name" value="N-acetyltransferase"/>
</dbReference>
<dbReference type="PANTHER" id="PTHR43792">
    <property type="entry name" value="GNAT FAMILY, PUTATIVE (AFU_ORTHOLOGUE AFUA_3G00765)-RELATED-RELATED"/>
    <property type="match status" value="1"/>
</dbReference>
<proteinExistence type="predicted"/>
<evidence type="ECO:0000313" key="3">
    <source>
        <dbReference type="Proteomes" id="UP000294927"/>
    </source>
</evidence>
<protein>
    <submittedName>
        <fullName evidence="2">RimJ/RimL family protein N-acetyltransferase</fullName>
    </submittedName>
</protein>
<dbReference type="AlphaFoldDB" id="A0A4R7VVI1"/>
<keyword evidence="2" id="KW-0808">Transferase</keyword>
<dbReference type="PROSITE" id="PS51186">
    <property type="entry name" value="GNAT"/>
    <property type="match status" value="1"/>
</dbReference>
<dbReference type="PANTHER" id="PTHR43792:SF1">
    <property type="entry name" value="N-ACETYLTRANSFERASE DOMAIN-CONTAINING PROTEIN"/>
    <property type="match status" value="1"/>
</dbReference>
<comment type="caution">
    <text evidence="2">The sequence shown here is derived from an EMBL/GenBank/DDBJ whole genome shotgun (WGS) entry which is preliminary data.</text>
</comment>
<organism evidence="2 3">
    <name type="scientific">Actinophytocola oryzae</name>
    <dbReference type="NCBI Taxonomy" id="502181"/>
    <lineage>
        <taxon>Bacteria</taxon>
        <taxon>Bacillati</taxon>
        <taxon>Actinomycetota</taxon>
        <taxon>Actinomycetes</taxon>
        <taxon>Pseudonocardiales</taxon>
        <taxon>Pseudonocardiaceae</taxon>
    </lineage>
</organism>